<dbReference type="EMBL" id="JBBHLC010000006">
    <property type="protein sequence ID" value="MEJ5862423.1"/>
    <property type="molecule type" value="Genomic_DNA"/>
</dbReference>
<proteinExistence type="predicted"/>
<dbReference type="Proteomes" id="UP001380290">
    <property type="component" value="Unassembled WGS sequence"/>
</dbReference>
<sequence length="77" mass="7701">MADPRDKAGASVPPTLGEGCLARFDPDALGEEDGTEFPGAAELWQALNPPGPANAPATGAPAGKRIPAHPPADKSST</sequence>
<evidence type="ECO:0000313" key="2">
    <source>
        <dbReference type="EMBL" id="MEJ5862423.1"/>
    </source>
</evidence>
<keyword evidence="3" id="KW-1185">Reference proteome</keyword>
<dbReference type="RefSeq" id="WP_339598388.1">
    <property type="nucleotide sequence ID" value="NZ_JBBHLC010000006.1"/>
</dbReference>
<feature type="compositionally biased region" description="Low complexity" evidence="1">
    <location>
        <begin position="54"/>
        <end position="63"/>
    </location>
</feature>
<evidence type="ECO:0000256" key="1">
    <source>
        <dbReference type="SAM" id="MobiDB-lite"/>
    </source>
</evidence>
<reference evidence="2 3" key="1">
    <citation type="submission" date="2024-02" db="EMBL/GenBank/DDBJ databases">
        <title>Identification of pathogenicity and growth-promoting function of Pseudomonas putida variant.</title>
        <authorList>
            <person name="Sun J."/>
        </authorList>
    </citation>
    <scope>NUCLEOTIDE SEQUENCE [LARGE SCALE GENOMIC DNA]</scope>
    <source>
        <strain evidence="2 3">A03</strain>
    </source>
</reference>
<feature type="region of interest" description="Disordered" evidence="1">
    <location>
        <begin position="1"/>
        <end position="77"/>
    </location>
</feature>
<accession>A0ABU8QP38</accession>
<protein>
    <submittedName>
        <fullName evidence="2">Uncharacterized protein</fullName>
    </submittedName>
</protein>
<gene>
    <name evidence="2" type="ORF">V7S98_04200</name>
</gene>
<evidence type="ECO:0000313" key="3">
    <source>
        <dbReference type="Proteomes" id="UP001380290"/>
    </source>
</evidence>
<organism evidence="2 3">
    <name type="scientific">Pseudomonas farsensis</name>
    <dbReference type="NCBI Taxonomy" id="2745492"/>
    <lineage>
        <taxon>Bacteria</taxon>
        <taxon>Pseudomonadati</taxon>
        <taxon>Pseudomonadota</taxon>
        <taxon>Gammaproteobacteria</taxon>
        <taxon>Pseudomonadales</taxon>
        <taxon>Pseudomonadaceae</taxon>
        <taxon>Pseudomonas</taxon>
    </lineage>
</organism>
<comment type="caution">
    <text evidence="2">The sequence shown here is derived from an EMBL/GenBank/DDBJ whole genome shotgun (WGS) entry which is preliminary data.</text>
</comment>
<name>A0ABU8QP38_9PSED</name>